<keyword evidence="3" id="KW-0496">Mitochondrion</keyword>
<dbReference type="GO" id="GO:0006120">
    <property type="term" value="P:mitochondrial electron transport, NADH to ubiquinone"/>
    <property type="evidence" value="ECO:0007669"/>
    <property type="project" value="InterPro"/>
</dbReference>
<evidence type="ECO:0000256" key="4">
    <source>
        <dbReference type="ARBA" id="ARBA00023157"/>
    </source>
</evidence>
<keyword evidence="4" id="KW-1015">Disulfide bond</keyword>
<dbReference type="Proteomes" id="UP000035681">
    <property type="component" value="Unplaced"/>
</dbReference>
<dbReference type="InterPro" id="IPR010558">
    <property type="entry name" value="Ly-6-related"/>
</dbReference>
<evidence type="ECO:0000256" key="2">
    <source>
        <dbReference type="ARBA" id="ARBA00008848"/>
    </source>
</evidence>
<comment type="similarity">
    <text evidence="2">Belongs to the TBCC family.</text>
</comment>
<dbReference type="InterPro" id="IPR003213">
    <property type="entry name" value="Cyt_c_oxidase_su6B"/>
</dbReference>
<dbReference type="Gene3D" id="2.160.20.70">
    <property type="match status" value="1"/>
</dbReference>
<keyword evidence="7" id="KW-1185">Reference proteome</keyword>
<dbReference type="GO" id="GO:0005743">
    <property type="term" value="C:mitochondrial inner membrane"/>
    <property type="evidence" value="ECO:0007669"/>
    <property type="project" value="InterPro"/>
</dbReference>
<dbReference type="InterPro" id="IPR009423">
    <property type="entry name" value="NDUC2"/>
</dbReference>
<evidence type="ECO:0000313" key="7">
    <source>
        <dbReference type="Proteomes" id="UP000035681"/>
    </source>
</evidence>
<feature type="compositionally biased region" description="Polar residues" evidence="5">
    <location>
        <begin position="294"/>
        <end position="316"/>
    </location>
</feature>
<dbReference type="AlphaFoldDB" id="A0AAF5D0W9"/>
<protein>
    <submittedName>
        <fullName evidence="8">Cytochrome c oxidase subunit</fullName>
    </submittedName>
</protein>
<dbReference type="InterPro" id="IPR017901">
    <property type="entry name" value="C-CAP_CF_C-like"/>
</dbReference>
<name>A0AAF5D0W9_STRER</name>
<evidence type="ECO:0000259" key="6">
    <source>
        <dbReference type="PROSITE" id="PS51329"/>
    </source>
</evidence>
<dbReference type="PANTHER" id="PTHR11387">
    <property type="entry name" value="CYTOCHROME C OXIDASE SUBUNIT 6B"/>
    <property type="match status" value="1"/>
</dbReference>
<dbReference type="CDD" id="cd00926">
    <property type="entry name" value="Cyt_c_Oxidase_VIb"/>
    <property type="match status" value="1"/>
</dbReference>
<dbReference type="SUPFAM" id="SSF47694">
    <property type="entry name" value="Cytochrome c oxidase subunit h"/>
    <property type="match status" value="1"/>
</dbReference>
<dbReference type="InterPro" id="IPR036549">
    <property type="entry name" value="CX6/COA6-like_sf"/>
</dbReference>
<evidence type="ECO:0000256" key="1">
    <source>
        <dbReference type="ARBA" id="ARBA00004173"/>
    </source>
</evidence>
<feature type="compositionally biased region" description="Polar residues" evidence="5">
    <location>
        <begin position="325"/>
        <end position="341"/>
    </location>
</feature>
<feature type="region of interest" description="Disordered" evidence="5">
    <location>
        <begin position="278"/>
        <end position="345"/>
    </location>
</feature>
<dbReference type="InterPro" id="IPR012945">
    <property type="entry name" value="Tubulin-bd_cofactor_C_dom"/>
</dbReference>
<dbReference type="Pfam" id="PF07986">
    <property type="entry name" value="TBCC"/>
    <property type="match status" value="1"/>
</dbReference>
<evidence type="ECO:0000256" key="5">
    <source>
        <dbReference type="SAM" id="MobiDB-lite"/>
    </source>
</evidence>
<organism evidence="7 8">
    <name type="scientific">Strongyloides stercoralis</name>
    <name type="common">Threadworm</name>
    <dbReference type="NCBI Taxonomy" id="6248"/>
    <lineage>
        <taxon>Eukaryota</taxon>
        <taxon>Metazoa</taxon>
        <taxon>Ecdysozoa</taxon>
        <taxon>Nematoda</taxon>
        <taxon>Chromadorea</taxon>
        <taxon>Rhabditida</taxon>
        <taxon>Tylenchina</taxon>
        <taxon>Panagrolaimomorpha</taxon>
        <taxon>Strongyloidoidea</taxon>
        <taxon>Strongyloididae</taxon>
        <taxon>Strongyloides</taxon>
    </lineage>
</organism>
<dbReference type="InterPro" id="IPR016098">
    <property type="entry name" value="CAP/MinC_C"/>
</dbReference>
<dbReference type="Pfam" id="PF06579">
    <property type="entry name" value="Ly-6_related"/>
    <property type="match status" value="1"/>
</dbReference>
<evidence type="ECO:0000313" key="8">
    <source>
        <dbReference type="WBParaSite" id="TCONS_00004744.p1"/>
    </source>
</evidence>
<dbReference type="InterPro" id="IPR048280">
    <property type="entry name" value="COX6B-like"/>
</dbReference>
<proteinExistence type="inferred from homology"/>
<dbReference type="WBParaSite" id="TCONS_00004744.p1">
    <property type="protein sequence ID" value="TCONS_00004744.p1"/>
    <property type="gene ID" value="XLOC_002706"/>
</dbReference>
<reference evidence="8" key="1">
    <citation type="submission" date="2024-02" db="UniProtKB">
        <authorList>
            <consortium name="WormBaseParasite"/>
        </authorList>
    </citation>
    <scope>IDENTIFICATION</scope>
</reference>
<evidence type="ECO:0000256" key="3">
    <source>
        <dbReference type="ARBA" id="ARBA00023128"/>
    </source>
</evidence>
<dbReference type="Pfam" id="PF06374">
    <property type="entry name" value="NDUF_C2"/>
    <property type="match status" value="1"/>
</dbReference>
<dbReference type="GO" id="GO:0045277">
    <property type="term" value="C:respiratory chain complex IV"/>
    <property type="evidence" value="ECO:0007669"/>
    <property type="project" value="InterPro"/>
</dbReference>
<dbReference type="Pfam" id="PF02297">
    <property type="entry name" value="COX6B"/>
    <property type="match status" value="1"/>
</dbReference>
<comment type="subcellular location">
    <subcellularLocation>
        <location evidence="1">Mitochondrion</location>
    </subcellularLocation>
</comment>
<dbReference type="Gene3D" id="1.10.10.140">
    <property type="entry name" value="Cytochrome c oxidase, subunit VIb"/>
    <property type="match status" value="1"/>
</dbReference>
<dbReference type="PROSITE" id="PS51329">
    <property type="entry name" value="C_CAP_COFACTOR_C"/>
    <property type="match status" value="1"/>
</dbReference>
<sequence>IKIMASKFTIPKTTGEIVKETKDDHVLPHPDSDVWYNKEHDDNLRKNFLWASPYDARFPQVRKQRQCFAYYVDFFRCQNLMGQDYEPCKFFQNVYNDFCPSYWIEKWDELREEGRFPANFNLVDLMADVTRVSEAELTRRESYIRENNRPRNPIDPFTWSYPSKTAAVSVGLGVFAANMHNTFFKKPWNHQLVPRLAVFAFLGVCGYALGSLRAHHYKTRDAIVEHYQELHSDEFVNVNDRYGRPYADVMLPWYPRRAQYRKFLYLISLIMGNENEEVIPPTSEEGTDDLVNGDGSSINSNGTEKISGESTSSSPEEQVEEGKEQPSTSKNLSKGSTLSSTKGEEDPVTILEKMLKQANDVSLHGTSNDRLLSSLQLQMFKSNVELPSYWIKKIDTVVQKLCPMPPKTSKGFSFTKKNAVPQTKKVGSIEAKKIISNKDFLNSQGDLSSKNKTICISNEKDEDRQISGTDGSDIRISNIKDCSFGFTFHPSSVIIKDIDNCTLLFPPCKSSILIQNCSRSNIGIIAQQIRIHNSQNTSILSNNSNIIIEDCHGIKVGDYPKTGLEKEKIFDIEQAKVQDFNWLVNGEESPNWKFSPMLRKWWMGNIMMDQVYCSLKNFNFIPLFMNIVNILKRINKIYFLKILFIIICFQNNVHSLRHKKRHSNNLIEGKNESESYYLSKTSTFKQHNEEEYSISHCYSCASDIYRLYWSQLMHHYFPPKNFTDNCWIPDNSIGQIPCRTACFTLVEDTEDELSPKAILRGCVDRLLLFGMDDDVKDAIIIHHKNCRSTDRHLLQLISLSKDSQYVLMCTCEGKICNDEDMRPTLEMSSASKVMALSIIRYILLHISTMTIIKLIFSLL</sequence>
<feature type="domain" description="C-CAP/cofactor C-like" evidence="6">
    <location>
        <begin position="444"/>
        <end position="572"/>
    </location>
</feature>
<accession>A0AAF5D0W9</accession>